<organism evidence="11 12">
    <name type="scientific">Halochromatium glycolicum</name>
    <dbReference type="NCBI Taxonomy" id="85075"/>
    <lineage>
        <taxon>Bacteria</taxon>
        <taxon>Pseudomonadati</taxon>
        <taxon>Pseudomonadota</taxon>
        <taxon>Gammaproteobacteria</taxon>
        <taxon>Chromatiales</taxon>
        <taxon>Chromatiaceae</taxon>
        <taxon>Halochromatium</taxon>
    </lineage>
</organism>
<keyword evidence="7" id="KW-0175">Coiled coil</keyword>
<proteinExistence type="inferred from homology"/>
<evidence type="ECO:0000256" key="3">
    <source>
        <dbReference type="ARBA" id="ARBA00009677"/>
    </source>
</evidence>
<feature type="domain" description="Flagellar hook-associated protein FlgK helical" evidence="10">
    <location>
        <begin position="85"/>
        <end position="322"/>
    </location>
</feature>
<keyword evidence="11" id="KW-0282">Flagellum</keyword>
<dbReference type="InterPro" id="IPR010930">
    <property type="entry name" value="Flg_bb/hook_C_dom"/>
</dbReference>
<dbReference type="EMBL" id="NRSJ01000002">
    <property type="protein sequence ID" value="MBK1703331.1"/>
    <property type="molecule type" value="Genomic_DNA"/>
</dbReference>
<evidence type="ECO:0000259" key="9">
    <source>
        <dbReference type="Pfam" id="PF06429"/>
    </source>
</evidence>
<evidence type="ECO:0000256" key="4">
    <source>
        <dbReference type="ARBA" id="ARBA00016244"/>
    </source>
</evidence>
<gene>
    <name evidence="11" type="ORF">CKO40_01875</name>
</gene>
<comment type="subcellular location">
    <subcellularLocation>
        <location evidence="1">Bacterial flagellum</location>
    </subcellularLocation>
    <subcellularLocation>
        <location evidence="2">Secreted</location>
    </subcellularLocation>
</comment>
<accession>A0AAJ0U151</accession>
<keyword evidence="5" id="KW-0964">Secreted</keyword>
<evidence type="ECO:0000256" key="7">
    <source>
        <dbReference type="SAM" id="Coils"/>
    </source>
</evidence>
<protein>
    <recommendedName>
        <fullName evidence="4">Flagellar hook-associated protein 1</fullName>
    </recommendedName>
</protein>
<evidence type="ECO:0000259" key="10">
    <source>
        <dbReference type="Pfam" id="PF22638"/>
    </source>
</evidence>
<dbReference type="GO" id="GO:0005198">
    <property type="term" value="F:structural molecule activity"/>
    <property type="evidence" value="ECO:0007669"/>
    <property type="project" value="InterPro"/>
</dbReference>
<feature type="domain" description="Flagellar basal body rod protein N-terminal" evidence="8">
    <location>
        <begin position="7"/>
        <end position="33"/>
    </location>
</feature>
<evidence type="ECO:0000256" key="1">
    <source>
        <dbReference type="ARBA" id="ARBA00004365"/>
    </source>
</evidence>
<dbReference type="PANTHER" id="PTHR30033:SF1">
    <property type="entry name" value="FLAGELLAR HOOK-ASSOCIATED PROTEIN 1"/>
    <property type="match status" value="1"/>
</dbReference>
<dbReference type="Pfam" id="PF06429">
    <property type="entry name" value="Flg_bbr_C"/>
    <property type="match status" value="1"/>
</dbReference>
<reference evidence="11" key="2">
    <citation type="journal article" date="2020" name="Microorganisms">
        <title>Osmotic Adaptation and Compatible Solute Biosynthesis of Phototrophic Bacteria as Revealed from Genome Analyses.</title>
        <authorList>
            <person name="Imhoff J.F."/>
            <person name="Rahn T."/>
            <person name="Kunzel S."/>
            <person name="Keller A."/>
            <person name="Neulinger S.C."/>
        </authorList>
    </citation>
    <scope>NUCLEOTIDE SEQUENCE</scope>
    <source>
        <strain evidence="11">DSM 11080</strain>
    </source>
</reference>
<dbReference type="NCBIfam" id="TIGR02492">
    <property type="entry name" value="flgK_ends"/>
    <property type="match status" value="1"/>
</dbReference>
<dbReference type="InterPro" id="IPR001444">
    <property type="entry name" value="Flag_bb_rod_N"/>
</dbReference>
<dbReference type="GO" id="GO:0044780">
    <property type="term" value="P:bacterial-type flagellum assembly"/>
    <property type="evidence" value="ECO:0007669"/>
    <property type="project" value="InterPro"/>
</dbReference>
<keyword evidence="11" id="KW-0969">Cilium</keyword>
<comment type="similarity">
    <text evidence="3">Belongs to the flagella basal body rod proteins family.</text>
</comment>
<reference evidence="11" key="1">
    <citation type="submission" date="2017-08" db="EMBL/GenBank/DDBJ databases">
        <authorList>
            <person name="Imhoff J.F."/>
            <person name="Rahn T."/>
            <person name="Kuenzel S."/>
            <person name="Neulinger S.C."/>
        </authorList>
    </citation>
    <scope>NUCLEOTIDE SEQUENCE</scope>
    <source>
        <strain evidence="11">DSM 11080</strain>
    </source>
</reference>
<keyword evidence="12" id="KW-1185">Reference proteome</keyword>
<feature type="domain" description="Flagellar basal-body/hook protein C-terminal" evidence="9">
    <location>
        <begin position="635"/>
        <end position="674"/>
    </location>
</feature>
<name>A0AAJ0U151_9GAMM</name>
<evidence type="ECO:0000256" key="5">
    <source>
        <dbReference type="ARBA" id="ARBA00022525"/>
    </source>
</evidence>
<evidence type="ECO:0000256" key="2">
    <source>
        <dbReference type="ARBA" id="ARBA00004613"/>
    </source>
</evidence>
<dbReference type="SUPFAM" id="SSF64518">
    <property type="entry name" value="Phase 1 flagellin"/>
    <property type="match status" value="1"/>
</dbReference>
<evidence type="ECO:0000313" key="12">
    <source>
        <dbReference type="Proteomes" id="UP001296776"/>
    </source>
</evidence>
<keyword evidence="6" id="KW-0975">Bacterial flagellum</keyword>
<keyword evidence="11" id="KW-0966">Cell projection</keyword>
<evidence type="ECO:0000313" key="11">
    <source>
        <dbReference type="EMBL" id="MBK1703331.1"/>
    </source>
</evidence>
<evidence type="ECO:0000259" key="8">
    <source>
        <dbReference type="Pfam" id="PF00460"/>
    </source>
</evidence>
<dbReference type="Pfam" id="PF22638">
    <property type="entry name" value="FlgK_D1"/>
    <property type="match status" value="1"/>
</dbReference>
<dbReference type="AlphaFoldDB" id="A0AAJ0U151"/>
<dbReference type="Pfam" id="PF00460">
    <property type="entry name" value="Flg_bb_rod"/>
    <property type="match status" value="1"/>
</dbReference>
<dbReference type="InterPro" id="IPR053927">
    <property type="entry name" value="FlgK_helical"/>
</dbReference>
<sequence length="676" mass="71709">MSIYSIGLSGLNAAQNALKTTSNNISNVYTPGYNREVTILQENGALPTGVRVTEIQRQFNQFVAEQLNDSLTETRSLEAYQTQVSQINNLLADREAGLSPLMQNFFSSLEDLASAPSDPASRQGVLGTAETMTAQFRAFDGYLDDMQQGVNGQIRDEVTQINNLTEQLAGLNREIALARASRGQAPNGLLDQRDHVIEQLNERMNVRLNIQDGTTYNIGLPNGQQLVTGTSAFELVAVDSPNDPQRTIVAYRDGSGSNASVIPLDEGLITGGTLGGLMTFRSEALDKTQNQMGQLAASLVTGFNDQHRLGQDSNGDQGADFFGIGQPQAFSNDRNNGTAEVTEVIFDEPNIDQLRATDYEVRVIDASVSPPEFSVVRKDNGEALAEAPAGQAPAAGEYAFADPNGDGTDATLTFGGVVLTFDDSDLLADNDRFEVQPVRRAAGDMDTLITELDEIAAGALVATEGDMEISVLTAAEGAFAGAPPEYELELSDAGGLQFASTSLSVPADVLVNGETRVVDADGVVRNADDTADAVLAAGDRVTVDGVGFRIDALPEAAASPAELTLQEAASGPGDNRNAIALQDLQSEDLVAGRATLTQAYASMVSDVGNRANIVQVNLEASQGITEQIEALQQSESGVNLDEEAANLIRFQQYYAANARVIDTASTLLDTILGLRN</sequence>
<feature type="coiled-coil region" evidence="7">
    <location>
        <begin position="154"/>
        <end position="181"/>
    </location>
</feature>
<dbReference type="PANTHER" id="PTHR30033">
    <property type="entry name" value="FLAGELLAR HOOK-ASSOCIATED PROTEIN 1"/>
    <property type="match status" value="1"/>
</dbReference>
<evidence type="ECO:0000256" key="6">
    <source>
        <dbReference type="ARBA" id="ARBA00023143"/>
    </source>
</evidence>
<comment type="caution">
    <text evidence="11">The sequence shown here is derived from an EMBL/GenBank/DDBJ whole genome shotgun (WGS) entry which is preliminary data.</text>
</comment>
<dbReference type="GO" id="GO:0005576">
    <property type="term" value="C:extracellular region"/>
    <property type="evidence" value="ECO:0007669"/>
    <property type="project" value="UniProtKB-SubCell"/>
</dbReference>
<dbReference type="PRINTS" id="PR01005">
    <property type="entry name" value="FLGHOOKAP1"/>
</dbReference>
<dbReference type="InterPro" id="IPR002371">
    <property type="entry name" value="FlgK"/>
</dbReference>
<dbReference type="RefSeq" id="WP_200344202.1">
    <property type="nucleotide sequence ID" value="NZ_NRSJ01000002.1"/>
</dbReference>
<dbReference type="GO" id="GO:0009424">
    <property type="term" value="C:bacterial-type flagellum hook"/>
    <property type="evidence" value="ECO:0007669"/>
    <property type="project" value="InterPro"/>
</dbReference>
<dbReference type="Proteomes" id="UP001296776">
    <property type="component" value="Unassembled WGS sequence"/>
</dbReference>